<feature type="region of interest" description="Disordered" evidence="1">
    <location>
        <begin position="1"/>
        <end position="51"/>
    </location>
</feature>
<dbReference type="InParanoid" id="A0A074YSV0"/>
<evidence type="ECO:0000256" key="2">
    <source>
        <dbReference type="SAM" id="Phobius"/>
    </source>
</evidence>
<feature type="transmembrane region" description="Helical" evidence="2">
    <location>
        <begin position="258"/>
        <end position="280"/>
    </location>
</feature>
<reference evidence="3 4" key="1">
    <citation type="journal article" date="2014" name="BMC Genomics">
        <title>Genome sequencing of four Aureobasidium pullulans varieties: biotechnological potential, stress tolerance, and description of new species.</title>
        <authorList>
            <person name="Gostin Ar C."/>
            <person name="Ohm R.A."/>
            <person name="Kogej T."/>
            <person name="Sonjak S."/>
            <person name="Turk M."/>
            <person name="Zajc J."/>
            <person name="Zalar P."/>
            <person name="Grube M."/>
            <person name="Sun H."/>
            <person name="Han J."/>
            <person name="Sharma A."/>
            <person name="Chiniquy J."/>
            <person name="Ngan C.Y."/>
            <person name="Lipzen A."/>
            <person name="Barry K."/>
            <person name="Grigoriev I.V."/>
            <person name="Gunde-Cimerman N."/>
        </authorList>
    </citation>
    <scope>NUCLEOTIDE SEQUENCE [LARGE SCALE GENOMIC DNA]</scope>
    <source>
        <strain evidence="3 4">EXF-2481</strain>
    </source>
</reference>
<dbReference type="HOGENOM" id="CLU_888479_0_0_1"/>
<keyword evidence="4" id="KW-1185">Reference proteome</keyword>
<feature type="transmembrane region" description="Helical" evidence="2">
    <location>
        <begin position="231"/>
        <end position="251"/>
    </location>
</feature>
<keyword evidence="2" id="KW-0812">Transmembrane</keyword>
<keyword evidence="2" id="KW-0472">Membrane</keyword>
<name>A0A074YSV0_AURSE</name>
<feature type="compositionally biased region" description="Basic residues" evidence="1">
    <location>
        <begin position="14"/>
        <end position="24"/>
    </location>
</feature>
<dbReference type="EMBL" id="KL584749">
    <property type="protein sequence ID" value="KER00761.1"/>
    <property type="molecule type" value="Genomic_DNA"/>
</dbReference>
<dbReference type="Proteomes" id="UP000030641">
    <property type="component" value="Unassembled WGS sequence"/>
</dbReference>
<gene>
    <name evidence="3" type="ORF">AUEXF2481DRAFT_657</name>
</gene>
<dbReference type="OrthoDB" id="3909107at2759"/>
<sequence length="313" mass="35380">MSFAQQSYGPEKQSKHHYRRHSSRPHVPVPPTGGGGDGGDIQTSAVGPASRDSRTLNKITICVYRNSKRQFVQKDIWLVREHHRKDGYRDVLAHISIDDTWREMGEIRKEVVFRPDASFFKAIRHTYKTQLRGTIRRFLSFKTVSTARVLGYGNHRFGLADINEKLFSPVFMKVYNDPDQSLLRPNDNPTDLDITHSDWVKWFWKKRCTFVLDKEVDLAIELIEAYDPVRVMGGIALALSIYFTLTIVWLAKGGDPSYVAGVMSFVLSVLAVLVGLTGLYDWLDLGHMGGGKDFLVLGEEDFGDMDKDGGPGI</sequence>
<accession>A0A074YSV0</accession>
<keyword evidence="2" id="KW-1133">Transmembrane helix</keyword>
<dbReference type="RefSeq" id="XP_013349171.1">
    <property type="nucleotide sequence ID" value="XM_013493717.1"/>
</dbReference>
<evidence type="ECO:0000313" key="3">
    <source>
        <dbReference type="EMBL" id="KER00761.1"/>
    </source>
</evidence>
<protein>
    <submittedName>
        <fullName evidence="3">Uncharacterized protein</fullName>
    </submittedName>
</protein>
<dbReference type="AlphaFoldDB" id="A0A074YSV0"/>
<evidence type="ECO:0000313" key="4">
    <source>
        <dbReference type="Proteomes" id="UP000030641"/>
    </source>
</evidence>
<proteinExistence type="predicted"/>
<evidence type="ECO:0000256" key="1">
    <source>
        <dbReference type="SAM" id="MobiDB-lite"/>
    </source>
</evidence>
<organism evidence="3 4">
    <name type="scientific">Aureobasidium subglaciale (strain EXF-2481)</name>
    <name type="common">Aureobasidium pullulans var. subglaciale</name>
    <dbReference type="NCBI Taxonomy" id="1043005"/>
    <lineage>
        <taxon>Eukaryota</taxon>
        <taxon>Fungi</taxon>
        <taxon>Dikarya</taxon>
        <taxon>Ascomycota</taxon>
        <taxon>Pezizomycotina</taxon>
        <taxon>Dothideomycetes</taxon>
        <taxon>Dothideomycetidae</taxon>
        <taxon>Dothideales</taxon>
        <taxon>Saccotheciaceae</taxon>
        <taxon>Aureobasidium</taxon>
    </lineage>
</organism>
<dbReference type="GeneID" id="25370130"/>
<dbReference type="STRING" id="1043005.A0A074YSV0"/>